<reference evidence="1" key="1">
    <citation type="submission" date="2021-01" db="EMBL/GenBank/DDBJ databases">
        <authorList>
            <consortium name="Genoscope - CEA"/>
            <person name="William W."/>
        </authorList>
    </citation>
    <scope>NUCLEOTIDE SEQUENCE</scope>
</reference>
<comment type="caution">
    <text evidence="1">The sequence shown here is derived from an EMBL/GenBank/DDBJ whole genome shotgun (WGS) entry which is preliminary data.</text>
</comment>
<evidence type="ECO:0000313" key="2">
    <source>
        <dbReference type="Proteomes" id="UP000692954"/>
    </source>
</evidence>
<evidence type="ECO:0000313" key="1">
    <source>
        <dbReference type="EMBL" id="CAD8083988.1"/>
    </source>
</evidence>
<dbReference type="AlphaFoldDB" id="A0A8S1MUI7"/>
<protein>
    <submittedName>
        <fullName evidence="1">Uncharacterized protein</fullName>
    </submittedName>
</protein>
<dbReference type="Proteomes" id="UP000692954">
    <property type="component" value="Unassembled WGS sequence"/>
</dbReference>
<keyword evidence="2" id="KW-1185">Reference proteome</keyword>
<name>A0A8S1MUI7_9CILI</name>
<dbReference type="EMBL" id="CAJJDN010000046">
    <property type="protein sequence ID" value="CAD8083988.1"/>
    <property type="molecule type" value="Genomic_DNA"/>
</dbReference>
<organism evidence="1 2">
    <name type="scientific">Paramecium sonneborni</name>
    <dbReference type="NCBI Taxonomy" id="65129"/>
    <lineage>
        <taxon>Eukaryota</taxon>
        <taxon>Sar</taxon>
        <taxon>Alveolata</taxon>
        <taxon>Ciliophora</taxon>
        <taxon>Intramacronucleata</taxon>
        <taxon>Oligohymenophorea</taxon>
        <taxon>Peniculida</taxon>
        <taxon>Parameciidae</taxon>
        <taxon>Paramecium</taxon>
    </lineage>
</organism>
<sequence length="47" mass="5764">MFKQLKSATDEEYLEKFKRTQKNKQKEALKRINAKLNVILQDKFEKY</sequence>
<proteinExistence type="predicted"/>
<accession>A0A8S1MUI7</accession>
<gene>
    <name evidence="1" type="ORF">PSON_ATCC_30995.1.T0460018</name>
</gene>